<evidence type="ECO:0000313" key="1">
    <source>
        <dbReference type="EMBL" id="QGH30174.1"/>
    </source>
</evidence>
<dbReference type="EMBL" id="CP045845">
    <property type="protein sequence ID" value="QGH30174.1"/>
    <property type="molecule type" value="Genomic_DNA"/>
</dbReference>
<protein>
    <submittedName>
        <fullName evidence="1">Uncharacterized protein</fullName>
    </submittedName>
</protein>
<dbReference type="RefSeq" id="WP_153742947.1">
    <property type="nucleotide sequence ID" value="NZ_CP045843.1"/>
</dbReference>
<dbReference type="Proteomes" id="UP000344450">
    <property type="component" value="Chromosome"/>
</dbReference>
<keyword evidence="2" id="KW-1185">Reference proteome</keyword>
<sequence length="203" mass="23579">MVTNVHEKIIKFPVSEWIVQSSHFDSDLPSSAYCICYQYNIDSHGYGPYGFLTEKSEGLLSFLFTDLMFFSKDKQTLDACSTLSKRGIYFYGDDNDSINMQLKDYNKRILKNKLRANRGLSKETHPEKPELLNLYDDDKIEVNVINNLIKEDCCFIFNCFFTPVAGQSLILFDCNIWDRAMEYCKNNGIDSEETDSIDNLKEW</sequence>
<reference evidence="1 2" key="1">
    <citation type="submission" date="2019-10" db="EMBL/GenBank/DDBJ databases">
        <title>Complete genome sequencing of drug resistant plasmids in Kluyvera intermedia.</title>
        <authorList>
            <person name="Ke C."/>
            <person name="Jian S."/>
        </authorList>
    </citation>
    <scope>NUCLEOTIDE SEQUENCE [LARGE SCALE GENOMIC DNA]</scope>
    <source>
        <strain evidence="1 2">N2-1</strain>
    </source>
</reference>
<name>A0ABX6DNJ9_KLUIN</name>
<evidence type="ECO:0000313" key="2">
    <source>
        <dbReference type="Proteomes" id="UP000344450"/>
    </source>
</evidence>
<accession>A0ABX6DNJ9</accession>
<dbReference type="GeneID" id="91972946"/>
<gene>
    <name evidence="1" type="ORF">GHC21_11075</name>
</gene>
<proteinExistence type="predicted"/>
<organism evidence="1 2">
    <name type="scientific">Kluyvera intermedia</name>
    <name type="common">Enterobacter intermedius</name>
    <dbReference type="NCBI Taxonomy" id="61648"/>
    <lineage>
        <taxon>Bacteria</taxon>
        <taxon>Pseudomonadati</taxon>
        <taxon>Pseudomonadota</taxon>
        <taxon>Gammaproteobacteria</taxon>
        <taxon>Enterobacterales</taxon>
        <taxon>Enterobacteriaceae</taxon>
        <taxon>Kluyvera</taxon>
    </lineage>
</organism>